<evidence type="ECO:0000313" key="4">
    <source>
        <dbReference type="Proteomes" id="UP001530293"/>
    </source>
</evidence>
<keyword evidence="4" id="KW-1185">Reference proteome</keyword>
<evidence type="ECO:0000259" key="2">
    <source>
        <dbReference type="Pfam" id="PF13863"/>
    </source>
</evidence>
<dbReference type="Proteomes" id="UP001530293">
    <property type="component" value="Unassembled WGS sequence"/>
</dbReference>
<proteinExistence type="predicted"/>
<feature type="domain" description="DUF4200" evidence="2">
    <location>
        <begin position="16"/>
        <end position="114"/>
    </location>
</feature>
<gene>
    <name evidence="3" type="ORF">ACHAWU_008666</name>
</gene>
<feature type="coiled-coil region" evidence="1">
    <location>
        <begin position="62"/>
        <end position="117"/>
    </location>
</feature>
<dbReference type="AlphaFoldDB" id="A0ABD3M5X8"/>
<dbReference type="Pfam" id="PF13863">
    <property type="entry name" value="DUF4200"/>
    <property type="match status" value="1"/>
</dbReference>
<name>A0ABD3M5X8_9STRA</name>
<dbReference type="InterPro" id="IPR025252">
    <property type="entry name" value="DUF4200"/>
</dbReference>
<evidence type="ECO:0000313" key="3">
    <source>
        <dbReference type="EMBL" id="KAL3759057.1"/>
    </source>
</evidence>
<accession>A0ABD3M5X8</accession>
<comment type="caution">
    <text evidence="3">The sequence shown here is derived from an EMBL/GenBank/DDBJ whole genome shotgun (WGS) entry which is preliminary data.</text>
</comment>
<sequence length="141" mass="17029">MPLDDRHDEKCSIKEFVNRRREIFLLGLSTETHKDEIKNFHLDVQNKESRLKDKEACWLEKKNRFNSITKELNRRIEEATKRLNDQFQIRSEKELELKRLSRQARMIEARLEQKNKVEEFLCANKVSIAPEEERFELGSLR</sequence>
<keyword evidence="1" id="KW-0175">Coiled coil</keyword>
<reference evidence="3 4" key="1">
    <citation type="submission" date="2024-10" db="EMBL/GenBank/DDBJ databases">
        <title>Updated reference genomes for cyclostephanoid diatoms.</title>
        <authorList>
            <person name="Roberts W.R."/>
            <person name="Alverson A.J."/>
        </authorList>
    </citation>
    <scope>NUCLEOTIDE SEQUENCE [LARGE SCALE GENOMIC DNA]</scope>
    <source>
        <strain evidence="3 4">AJA232-27</strain>
    </source>
</reference>
<organism evidence="3 4">
    <name type="scientific">Discostella pseudostelligera</name>
    <dbReference type="NCBI Taxonomy" id="259834"/>
    <lineage>
        <taxon>Eukaryota</taxon>
        <taxon>Sar</taxon>
        <taxon>Stramenopiles</taxon>
        <taxon>Ochrophyta</taxon>
        <taxon>Bacillariophyta</taxon>
        <taxon>Coscinodiscophyceae</taxon>
        <taxon>Thalassiosirophycidae</taxon>
        <taxon>Stephanodiscales</taxon>
        <taxon>Stephanodiscaceae</taxon>
        <taxon>Discostella</taxon>
    </lineage>
</organism>
<evidence type="ECO:0000256" key="1">
    <source>
        <dbReference type="SAM" id="Coils"/>
    </source>
</evidence>
<protein>
    <recommendedName>
        <fullName evidence="2">DUF4200 domain-containing protein</fullName>
    </recommendedName>
</protein>
<dbReference type="EMBL" id="JALLBG020000214">
    <property type="protein sequence ID" value="KAL3759057.1"/>
    <property type="molecule type" value="Genomic_DNA"/>
</dbReference>